<evidence type="ECO:0000313" key="1">
    <source>
        <dbReference type="EMBL" id="OAG08208.1"/>
    </source>
</evidence>
<keyword evidence="2" id="KW-1185">Reference proteome</keyword>
<gene>
    <name evidence="1" type="ORF">CC84DRAFT_562426</name>
</gene>
<protein>
    <submittedName>
        <fullName evidence="1">Uncharacterized protein</fullName>
    </submittedName>
</protein>
<name>A0A177CMU3_9PLEO</name>
<reference evidence="1 2" key="1">
    <citation type="submission" date="2016-05" db="EMBL/GenBank/DDBJ databases">
        <title>Comparative analysis of secretome profiles of manganese(II)-oxidizing ascomycete fungi.</title>
        <authorList>
            <consortium name="DOE Joint Genome Institute"/>
            <person name="Zeiner C.A."/>
            <person name="Purvine S.O."/>
            <person name="Zink E.M."/>
            <person name="Wu S."/>
            <person name="Pasa-Tolic L."/>
            <person name="Chaput D.L."/>
            <person name="Haridas S."/>
            <person name="Grigoriev I.V."/>
            <person name="Santelli C.M."/>
            <person name="Hansel C.M."/>
        </authorList>
    </citation>
    <scope>NUCLEOTIDE SEQUENCE [LARGE SCALE GENOMIC DNA]</scope>
    <source>
        <strain evidence="1 2">AP3s5-JAC2a</strain>
    </source>
</reference>
<proteinExistence type="predicted"/>
<organism evidence="1 2">
    <name type="scientific">Paraphaeosphaeria sporulosa</name>
    <dbReference type="NCBI Taxonomy" id="1460663"/>
    <lineage>
        <taxon>Eukaryota</taxon>
        <taxon>Fungi</taxon>
        <taxon>Dikarya</taxon>
        <taxon>Ascomycota</taxon>
        <taxon>Pezizomycotina</taxon>
        <taxon>Dothideomycetes</taxon>
        <taxon>Pleosporomycetidae</taxon>
        <taxon>Pleosporales</taxon>
        <taxon>Massarineae</taxon>
        <taxon>Didymosphaeriaceae</taxon>
        <taxon>Paraphaeosphaeria</taxon>
    </lineage>
</organism>
<dbReference type="GeneID" id="28770184"/>
<accession>A0A177CMU3</accession>
<evidence type="ECO:0000313" key="2">
    <source>
        <dbReference type="Proteomes" id="UP000077069"/>
    </source>
</evidence>
<dbReference type="OrthoDB" id="5331170at2759"/>
<dbReference type="AlphaFoldDB" id="A0A177CMU3"/>
<dbReference type="InParanoid" id="A0A177CMU3"/>
<dbReference type="EMBL" id="KV441550">
    <property type="protein sequence ID" value="OAG08208.1"/>
    <property type="molecule type" value="Genomic_DNA"/>
</dbReference>
<dbReference type="RefSeq" id="XP_018038573.1">
    <property type="nucleotide sequence ID" value="XM_018186698.1"/>
</dbReference>
<sequence>MSFSPQTPPCYNLQGPYNNGKLLPAIFRSYPNYGMKGWTQGGVVRREVNPHYHLVWPKDKDRGKLGRFKDILQGKGPDIHLSISAQKNDYMWNRPVKEWWSGWRLNRSGSLYGWKGQKYLKGPPWVGKQSRFYDFCTRRYEDWHPDMWTDAIWQGPRKNSNWPHQIRDVYGVWHEDDSWDAGAPGQKMKNC</sequence>
<dbReference type="Proteomes" id="UP000077069">
    <property type="component" value="Unassembled WGS sequence"/>
</dbReference>